<dbReference type="Proteomes" id="UP001283361">
    <property type="component" value="Unassembled WGS sequence"/>
</dbReference>
<dbReference type="AlphaFoldDB" id="A0AAE0ZH34"/>
<feature type="region of interest" description="Disordered" evidence="1">
    <location>
        <begin position="57"/>
        <end position="111"/>
    </location>
</feature>
<dbReference type="EMBL" id="JAWDGP010003957">
    <property type="protein sequence ID" value="KAK3769192.1"/>
    <property type="molecule type" value="Genomic_DNA"/>
</dbReference>
<reference evidence="2" key="1">
    <citation type="journal article" date="2023" name="G3 (Bethesda)">
        <title>A reference genome for the long-term kleptoplast-retaining sea slug Elysia crispata morphotype clarki.</title>
        <authorList>
            <person name="Eastman K.E."/>
            <person name="Pendleton A.L."/>
            <person name="Shaikh M.A."/>
            <person name="Suttiyut T."/>
            <person name="Ogas R."/>
            <person name="Tomko P."/>
            <person name="Gavelis G."/>
            <person name="Widhalm J.R."/>
            <person name="Wisecaver J.H."/>
        </authorList>
    </citation>
    <scope>NUCLEOTIDE SEQUENCE</scope>
    <source>
        <strain evidence="2">ECLA1</strain>
    </source>
</reference>
<evidence type="ECO:0000313" key="2">
    <source>
        <dbReference type="EMBL" id="KAK3769192.1"/>
    </source>
</evidence>
<evidence type="ECO:0000256" key="1">
    <source>
        <dbReference type="SAM" id="MobiDB-lite"/>
    </source>
</evidence>
<gene>
    <name evidence="2" type="ORF">RRG08_005139</name>
</gene>
<evidence type="ECO:0000313" key="3">
    <source>
        <dbReference type="Proteomes" id="UP001283361"/>
    </source>
</evidence>
<name>A0AAE0ZH34_9GAST</name>
<sequence length="147" mass="16738">MMPADDYCDDDYGINPYESFMKKHLQHYGYYTGKNQSYKNQFQQYAEWEKNYAYNLGGSSSSSSDSDSDSDDDKNADNQWLSECCPSDTSRDEATTSDRPQTCEPCTGLSVASKSSQWNNLVEWRKRRKREGGLGYGPKTCLALTTH</sequence>
<protein>
    <submittedName>
        <fullName evidence="2">Uncharacterized protein</fullName>
    </submittedName>
</protein>
<comment type="caution">
    <text evidence="2">The sequence shown here is derived from an EMBL/GenBank/DDBJ whole genome shotgun (WGS) entry which is preliminary data.</text>
</comment>
<proteinExistence type="predicted"/>
<accession>A0AAE0ZH34</accession>
<keyword evidence="3" id="KW-1185">Reference proteome</keyword>
<organism evidence="2 3">
    <name type="scientific">Elysia crispata</name>
    <name type="common">lettuce slug</name>
    <dbReference type="NCBI Taxonomy" id="231223"/>
    <lineage>
        <taxon>Eukaryota</taxon>
        <taxon>Metazoa</taxon>
        <taxon>Spiralia</taxon>
        <taxon>Lophotrochozoa</taxon>
        <taxon>Mollusca</taxon>
        <taxon>Gastropoda</taxon>
        <taxon>Heterobranchia</taxon>
        <taxon>Euthyneura</taxon>
        <taxon>Panpulmonata</taxon>
        <taxon>Sacoglossa</taxon>
        <taxon>Placobranchoidea</taxon>
        <taxon>Plakobranchidae</taxon>
        <taxon>Elysia</taxon>
    </lineage>
</organism>